<dbReference type="AlphaFoldDB" id="A0A1V4SMN3"/>
<dbReference type="InterPro" id="IPR017926">
    <property type="entry name" value="GATASE"/>
</dbReference>
<organism evidence="3 4">
    <name type="scientific">Ruminiclostridium hungatei</name>
    <name type="common">Clostridium hungatei</name>
    <dbReference type="NCBI Taxonomy" id="48256"/>
    <lineage>
        <taxon>Bacteria</taxon>
        <taxon>Bacillati</taxon>
        <taxon>Bacillota</taxon>
        <taxon>Clostridia</taxon>
        <taxon>Eubacteriales</taxon>
        <taxon>Oscillospiraceae</taxon>
        <taxon>Ruminiclostridium</taxon>
    </lineage>
</organism>
<keyword evidence="3" id="KW-0032">Aminotransferase</keyword>
<keyword evidence="4" id="KW-1185">Reference proteome</keyword>
<proteinExistence type="predicted"/>
<dbReference type="InterPro" id="IPR029062">
    <property type="entry name" value="Class_I_gatase-like"/>
</dbReference>
<comment type="caution">
    <text evidence="3">The sequence shown here is derived from an EMBL/GenBank/DDBJ whole genome shotgun (WGS) entry which is preliminary data.</text>
</comment>
<dbReference type="PRINTS" id="PR00097">
    <property type="entry name" value="ANTSNTHASEII"/>
</dbReference>
<dbReference type="GO" id="GO:0005829">
    <property type="term" value="C:cytosol"/>
    <property type="evidence" value="ECO:0007669"/>
    <property type="project" value="TreeGrafter"/>
</dbReference>
<dbReference type="InterPro" id="IPR050472">
    <property type="entry name" value="Anth_synth/Amidotransfase"/>
</dbReference>
<dbReference type="FunFam" id="3.40.50.880:FF:000003">
    <property type="entry name" value="Anthranilate synthase component II"/>
    <property type="match status" value="1"/>
</dbReference>
<keyword evidence="3" id="KW-0456">Lyase</keyword>
<dbReference type="EC" id="4.1.3.27" evidence="3"/>
<dbReference type="EMBL" id="MZGX01000005">
    <property type="protein sequence ID" value="OPX45149.1"/>
    <property type="molecule type" value="Genomic_DNA"/>
</dbReference>
<dbReference type="CDD" id="cd01743">
    <property type="entry name" value="GATase1_Anthranilate_Synthase"/>
    <property type="match status" value="1"/>
</dbReference>
<dbReference type="GO" id="GO:0046820">
    <property type="term" value="F:4-amino-4-deoxychorismate synthase activity"/>
    <property type="evidence" value="ECO:0007669"/>
    <property type="project" value="UniProtKB-EC"/>
</dbReference>
<dbReference type="InterPro" id="IPR006221">
    <property type="entry name" value="TrpG/PapA_dom"/>
</dbReference>
<keyword evidence="1" id="KW-0315">Glutamine amidotransferase</keyword>
<evidence type="ECO:0000313" key="4">
    <source>
        <dbReference type="Proteomes" id="UP000191554"/>
    </source>
</evidence>
<dbReference type="PRINTS" id="PR00099">
    <property type="entry name" value="CPSGATASE"/>
</dbReference>
<protein>
    <submittedName>
        <fullName evidence="3">Aminodeoxychorismate/anthranilate synthase component 2</fullName>
        <ecNumber evidence="3">2.6.1.85</ecNumber>
        <ecNumber evidence="3">4.1.3.27</ecNumber>
    </submittedName>
</protein>
<evidence type="ECO:0000256" key="1">
    <source>
        <dbReference type="ARBA" id="ARBA00022962"/>
    </source>
</evidence>
<name>A0A1V4SMN3_RUMHU</name>
<dbReference type="STRING" id="48256.CLHUN_10360"/>
<dbReference type="Pfam" id="PF00117">
    <property type="entry name" value="GATase"/>
    <property type="match status" value="1"/>
</dbReference>
<dbReference type="EC" id="2.6.1.85" evidence="3"/>
<dbReference type="PANTHER" id="PTHR43418">
    <property type="entry name" value="MULTIFUNCTIONAL TRYPTOPHAN BIOSYNTHESIS PROTEIN-RELATED"/>
    <property type="match status" value="1"/>
</dbReference>
<dbReference type="PRINTS" id="PR00096">
    <property type="entry name" value="GATASE"/>
</dbReference>
<evidence type="ECO:0000259" key="2">
    <source>
        <dbReference type="Pfam" id="PF00117"/>
    </source>
</evidence>
<gene>
    <name evidence="3" type="primary">pabA</name>
    <name evidence="3" type="ORF">CLHUN_10360</name>
</gene>
<dbReference type="GO" id="GO:0004049">
    <property type="term" value="F:anthranilate synthase activity"/>
    <property type="evidence" value="ECO:0007669"/>
    <property type="project" value="UniProtKB-EC"/>
</dbReference>
<keyword evidence="3" id="KW-0808">Transferase</keyword>
<dbReference type="Gene3D" id="3.40.50.880">
    <property type="match status" value="1"/>
</dbReference>
<feature type="domain" description="Glutamine amidotransferase" evidence="2">
    <location>
        <begin position="4"/>
        <end position="185"/>
    </location>
</feature>
<dbReference type="PANTHER" id="PTHR43418:SF4">
    <property type="entry name" value="MULTIFUNCTIONAL TRYPTOPHAN BIOSYNTHESIS PROTEIN"/>
    <property type="match status" value="1"/>
</dbReference>
<evidence type="ECO:0000313" key="3">
    <source>
        <dbReference type="EMBL" id="OPX45149.1"/>
    </source>
</evidence>
<dbReference type="RefSeq" id="WP_080063490.1">
    <property type="nucleotide sequence ID" value="NZ_MZGX01000005.1"/>
</dbReference>
<dbReference type="GO" id="GO:0000162">
    <property type="term" value="P:L-tryptophan biosynthetic process"/>
    <property type="evidence" value="ECO:0007669"/>
    <property type="project" value="TreeGrafter"/>
</dbReference>
<reference evidence="3 4" key="1">
    <citation type="submission" date="2017-03" db="EMBL/GenBank/DDBJ databases">
        <title>Genome sequence of Clostridium hungatei DSM 14427.</title>
        <authorList>
            <person name="Poehlein A."/>
            <person name="Daniel R."/>
        </authorList>
    </citation>
    <scope>NUCLEOTIDE SEQUENCE [LARGE SCALE GENOMIC DNA]</scope>
    <source>
        <strain evidence="3 4">DSM 14427</strain>
    </source>
</reference>
<dbReference type="NCBIfam" id="TIGR00566">
    <property type="entry name" value="trpG_papA"/>
    <property type="match status" value="1"/>
</dbReference>
<dbReference type="SUPFAM" id="SSF52317">
    <property type="entry name" value="Class I glutamine amidotransferase-like"/>
    <property type="match status" value="1"/>
</dbReference>
<dbReference type="Proteomes" id="UP000191554">
    <property type="component" value="Unassembled WGS sequence"/>
</dbReference>
<sequence>MICLIDNYDSFTYNLYQYIGEFDPDIVVRRNDEITIEEIERISPDRIILSPGPGHPSQAGITVELILEFAHRIPILGICLGHQAIGLAMGGTVDSANSIVHGKQSNIYHEGEGLFKNIPSPFQAVRYHSLAVMKDDFPDSLEIHGYTDDGTIMALKHKEYPLYGLQFHPESILSDYGKELLKNFLAF</sequence>
<dbReference type="PROSITE" id="PS51273">
    <property type="entry name" value="GATASE_TYPE_1"/>
    <property type="match status" value="1"/>
</dbReference>
<dbReference type="OrthoDB" id="9804328at2"/>
<accession>A0A1V4SMN3</accession>